<evidence type="ECO:0000256" key="1">
    <source>
        <dbReference type="SAM" id="MobiDB-lite"/>
    </source>
</evidence>
<feature type="region of interest" description="Disordered" evidence="1">
    <location>
        <begin position="24"/>
        <end position="44"/>
    </location>
</feature>
<proteinExistence type="predicted"/>
<evidence type="ECO:0000313" key="4">
    <source>
        <dbReference type="Proteomes" id="UP000035100"/>
    </source>
</evidence>
<dbReference type="RefSeq" id="WP_018303835.1">
    <property type="nucleotide sequence ID" value="NZ_KB902310.1"/>
</dbReference>
<reference evidence="3 4" key="1">
    <citation type="submission" date="2013-01" db="EMBL/GenBank/DDBJ databases">
        <authorList>
            <person name="Fiebig A."/>
            <person name="Goeker M."/>
            <person name="Klenk H.-P.P."/>
        </authorList>
    </citation>
    <scope>NUCLEOTIDE SEQUENCE [LARGE SCALE GENOMIC DNA]</scope>
    <source>
        <strain evidence="3 4">DSM 24838</strain>
    </source>
</reference>
<dbReference type="AlphaFoldDB" id="A0A0D0Q8E4"/>
<organism evidence="3 4">
    <name type="scientific">Wenxinia marina DSM 24838</name>
    <dbReference type="NCBI Taxonomy" id="1123501"/>
    <lineage>
        <taxon>Bacteria</taxon>
        <taxon>Pseudomonadati</taxon>
        <taxon>Pseudomonadota</taxon>
        <taxon>Alphaproteobacteria</taxon>
        <taxon>Rhodobacterales</taxon>
        <taxon>Roseobacteraceae</taxon>
        <taxon>Wenxinia</taxon>
    </lineage>
</organism>
<sequence length="44" mass="4421">MRINLAAAVAATLATAAAAGFFGTPTGGWGFDDPPPRPAQPRLP</sequence>
<keyword evidence="4" id="KW-1185">Reference proteome</keyword>
<keyword evidence="2" id="KW-0732">Signal</keyword>
<accession>A0A0D0Q8E4</accession>
<feature type="chain" id="PRO_5002230385" evidence="2">
    <location>
        <begin position="20"/>
        <end position="44"/>
    </location>
</feature>
<evidence type="ECO:0000313" key="3">
    <source>
        <dbReference type="EMBL" id="KIQ68662.1"/>
    </source>
</evidence>
<dbReference type="STRING" id="1123501.Wenmar_02933"/>
<comment type="caution">
    <text evidence="3">The sequence shown here is derived from an EMBL/GenBank/DDBJ whole genome shotgun (WGS) entry which is preliminary data.</text>
</comment>
<protein>
    <submittedName>
        <fullName evidence="3">Uncharacterized protein</fullName>
    </submittedName>
</protein>
<dbReference type="Proteomes" id="UP000035100">
    <property type="component" value="Unassembled WGS sequence"/>
</dbReference>
<gene>
    <name evidence="3" type="ORF">Wenmar_02933</name>
</gene>
<evidence type="ECO:0000256" key="2">
    <source>
        <dbReference type="SAM" id="SignalP"/>
    </source>
</evidence>
<dbReference type="EMBL" id="AONG01000013">
    <property type="protein sequence ID" value="KIQ68662.1"/>
    <property type="molecule type" value="Genomic_DNA"/>
</dbReference>
<name>A0A0D0Q8E4_9RHOB</name>
<feature type="signal peptide" evidence="2">
    <location>
        <begin position="1"/>
        <end position="19"/>
    </location>
</feature>